<keyword evidence="9" id="KW-0472">Membrane</keyword>
<gene>
    <name evidence="10" type="primary">Cyp18a1</name>
    <name evidence="10" type="ORF">TNIN_399311</name>
</gene>
<accession>A0A8X6YRR5</accession>
<dbReference type="PRINTS" id="PR00385">
    <property type="entry name" value="P450"/>
</dbReference>
<dbReference type="InterPro" id="IPR001128">
    <property type="entry name" value="Cyt_P450"/>
</dbReference>
<dbReference type="InterPro" id="IPR002401">
    <property type="entry name" value="Cyt_P450_E_grp-I"/>
</dbReference>
<dbReference type="PROSITE" id="PS00086">
    <property type="entry name" value="CYTOCHROME_P450"/>
    <property type="match status" value="1"/>
</dbReference>
<evidence type="ECO:0000313" key="10">
    <source>
        <dbReference type="EMBL" id="GFY75840.1"/>
    </source>
</evidence>
<keyword evidence="7 8" id="KW-0349">Heme</keyword>
<keyword evidence="5 7" id="KW-0408">Iron</keyword>
<evidence type="ECO:0000256" key="4">
    <source>
        <dbReference type="ARBA" id="ARBA00023002"/>
    </source>
</evidence>
<dbReference type="Proteomes" id="UP000886998">
    <property type="component" value="Unassembled WGS sequence"/>
</dbReference>
<dbReference type="PANTHER" id="PTHR24300:SF375">
    <property type="entry name" value="CYTOCHROME P450 FAMILY"/>
    <property type="match status" value="1"/>
</dbReference>
<comment type="cofactor">
    <cofactor evidence="1 7">
        <name>heme</name>
        <dbReference type="ChEBI" id="CHEBI:30413"/>
    </cofactor>
</comment>
<comment type="caution">
    <text evidence="10">The sequence shown here is derived from an EMBL/GenBank/DDBJ whole genome shotgun (WGS) entry which is preliminary data.</text>
</comment>
<evidence type="ECO:0000256" key="1">
    <source>
        <dbReference type="ARBA" id="ARBA00001971"/>
    </source>
</evidence>
<dbReference type="InterPro" id="IPR017972">
    <property type="entry name" value="Cyt_P450_CS"/>
</dbReference>
<dbReference type="FunFam" id="1.10.630.10:FF:000036">
    <property type="entry name" value="CYtochrome P450 family"/>
    <property type="match status" value="1"/>
</dbReference>
<evidence type="ECO:0000256" key="2">
    <source>
        <dbReference type="ARBA" id="ARBA00010617"/>
    </source>
</evidence>
<sequence length="523" mass="60214">MWAVDNDTKLWGNDVQEYKPERILSEDGKKVFKPEYAIPFSTALFILLVSIWLTSGKSTKKQLPGPIGLPIVGYIPFMTKKPYVKLTELSKTYGPIYKVQLGSIDIIVITDYKLMKEAFSKDVFMGRPPDLPFELSEDTLRTEAITGMPWKEQRRFSLHMLRDLGFGKTKMEEHMKEEILELLQRMSEHVGKPTKFSFLLAPSMSNNIASLLFGHRMKYDDPQRQKLDATLREVGILAGSSAWQMFFPWLRKTLCYFNIGSKEKLVKMLNEIKKYCRNELKKHEETLDPDNIRDFMDGYLLEIQKRSNDPNTTFTKEVLGDVAGAFFGGGSETVKVAIEWMLLISAKFPKIQKRIQAEIDEVIGPDRFPTWQDRLSMPFTEAAIVEVMRWRTIVPLNLMRYTLQDTELNGYFIPKHSRILSVLWSLDNDTNLWGNDVQEYKPERMLSEDGKKVVKPEHAIPFSVGKRSCPGKALAEVEVFLYLVAILQKFEISAPAGKEIDFEGELGFSLQPKKQDLCLKLRH</sequence>
<keyword evidence="3 7" id="KW-0479">Metal-binding</keyword>
<dbReference type="GO" id="GO:0016712">
    <property type="term" value="F:oxidoreductase activity, acting on paired donors, with incorporation or reduction of molecular oxygen, reduced flavin or flavoprotein as one donor, and incorporation of one atom of oxygen"/>
    <property type="evidence" value="ECO:0007669"/>
    <property type="project" value="TreeGrafter"/>
</dbReference>
<proteinExistence type="inferred from homology"/>
<reference evidence="10" key="1">
    <citation type="submission" date="2020-08" db="EMBL/GenBank/DDBJ databases">
        <title>Multicomponent nature underlies the extraordinary mechanical properties of spider dragline silk.</title>
        <authorList>
            <person name="Kono N."/>
            <person name="Nakamura H."/>
            <person name="Mori M."/>
            <person name="Yoshida Y."/>
            <person name="Ohtoshi R."/>
            <person name="Malay A.D."/>
            <person name="Moran D.A.P."/>
            <person name="Tomita M."/>
            <person name="Numata K."/>
            <person name="Arakawa K."/>
        </authorList>
    </citation>
    <scope>NUCLEOTIDE SEQUENCE</scope>
</reference>
<evidence type="ECO:0000256" key="9">
    <source>
        <dbReference type="SAM" id="Phobius"/>
    </source>
</evidence>
<dbReference type="AlphaFoldDB" id="A0A8X6YRR5"/>
<evidence type="ECO:0000256" key="5">
    <source>
        <dbReference type="ARBA" id="ARBA00023004"/>
    </source>
</evidence>
<feature type="transmembrane region" description="Helical" evidence="9">
    <location>
        <begin position="36"/>
        <end position="54"/>
    </location>
</feature>
<evidence type="ECO:0000256" key="8">
    <source>
        <dbReference type="RuleBase" id="RU000461"/>
    </source>
</evidence>
<dbReference type="OrthoDB" id="6507093at2759"/>
<dbReference type="GO" id="GO:0006805">
    <property type="term" value="P:xenobiotic metabolic process"/>
    <property type="evidence" value="ECO:0007669"/>
    <property type="project" value="TreeGrafter"/>
</dbReference>
<dbReference type="PRINTS" id="PR00463">
    <property type="entry name" value="EP450I"/>
</dbReference>
<dbReference type="InterPro" id="IPR036396">
    <property type="entry name" value="Cyt_P450_sf"/>
</dbReference>
<dbReference type="PANTHER" id="PTHR24300">
    <property type="entry name" value="CYTOCHROME P450 508A4-RELATED"/>
    <property type="match status" value="1"/>
</dbReference>
<feature type="binding site" description="axial binding residue" evidence="7">
    <location>
        <position position="469"/>
    </location>
    <ligand>
        <name>heme</name>
        <dbReference type="ChEBI" id="CHEBI:30413"/>
    </ligand>
    <ligandPart>
        <name>Fe</name>
        <dbReference type="ChEBI" id="CHEBI:18248"/>
    </ligandPart>
</feature>
<evidence type="ECO:0000313" key="11">
    <source>
        <dbReference type="Proteomes" id="UP000886998"/>
    </source>
</evidence>
<comment type="similarity">
    <text evidence="2 8">Belongs to the cytochrome P450 family.</text>
</comment>
<dbReference type="InterPro" id="IPR050182">
    <property type="entry name" value="Cytochrome_P450_fam2"/>
</dbReference>
<dbReference type="GO" id="GO:0006082">
    <property type="term" value="P:organic acid metabolic process"/>
    <property type="evidence" value="ECO:0007669"/>
    <property type="project" value="TreeGrafter"/>
</dbReference>
<keyword evidence="11" id="KW-1185">Reference proteome</keyword>
<evidence type="ECO:0000256" key="7">
    <source>
        <dbReference type="PIRSR" id="PIRSR602401-1"/>
    </source>
</evidence>
<dbReference type="EMBL" id="BMAV01021643">
    <property type="protein sequence ID" value="GFY75840.1"/>
    <property type="molecule type" value="Genomic_DNA"/>
</dbReference>
<evidence type="ECO:0000256" key="3">
    <source>
        <dbReference type="ARBA" id="ARBA00022723"/>
    </source>
</evidence>
<dbReference type="Pfam" id="PF00067">
    <property type="entry name" value="p450"/>
    <property type="match status" value="1"/>
</dbReference>
<dbReference type="GO" id="GO:0005506">
    <property type="term" value="F:iron ion binding"/>
    <property type="evidence" value="ECO:0007669"/>
    <property type="project" value="InterPro"/>
</dbReference>
<keyword evidence="9" id="KW-0812">Transmembrane</keyword>
<evidence type="ECO:0000256" key="6">
    <source>
        <dbReference type="ARBA" id="ARBA00023033"/>
    </source>
</evidence>
<name>A0A8X6YRR5_9ARAC</name>
<dbReference type="GO" id="GO:0005737">
    <property type="term" value="C:cytoplasm"/>
    <property type="evidence" value="ECO:0007669"/>
    <property type="project" value="TreeGrafter"/>
</dbReference>
<keyword evidence="6 8" id="KW-0503">Monooxygenase</keyword>
<protein>
    <submittedName>
        <fullName evidence="10">Cytochrome P450 18a1</fullName>
    </submittedName>
</protein>
<keyword evidence="9" id="KW-1133">Transmembrane helix</keyword>
<dbReference type="Gene3D" id="1.10.630.10">
    <property type="entry name" value="Cytochrome P450"/>
    <property type="match status" value="1"/>
</dbReference>
<dbReference type="GO" id="GO:0020037">
    <property type="term" value="F:heme binding"/>
    <property type="evidence" value="ECO:0007669"/>
    <property type="project" value="InterPro"/>
</dbReference>
<keyword evidence="4 8" id="KW-0560">Oxidoreductase</keyword>
<dbReference type="SUPFAM" id="SSF48264">
    <property type="entry name" value="Cytochrome P450"/>
    <property type="match status" value="1"/>
</dbReference>
<organism evidence="10 11">
    <name type="scientific">Trichonephila inaurata madagascariensis</name>
    <dbReference type="NCBI Taxonomy" id="2747483"/>
    <lineage>
        <taxon>Eukaryota</taxon>
        <taxon>Metazoa</taxon>
        <taxon>Ecdysozoa</taxon>
        <taxon>Arthropoda</taxon>
        <taxon>Chelicerata</taxon>
        <taxon>Arachnida</taxon>
        <taxon>Araneae</taxon>
        <taxon>Araneomorphae</taxon>
        <taxon>Entelegynae</taxon>
        <taxon>Araneoidea</taxon>
        <taxon>Nephilidae</taxon>
        <taxon>Trichonephila</taxon>
        <taxon>Trichonephila inaurata</taxon>
    </lineage>
</organism>